<dbReference type="Gene3D" id="3.40.50.1000">
    <property type="entry name" value="HAD superfamily/HAD-like"/>
    <property type="match status" value="1"/>
</dbReference>
<evidence type="ECO:0000256" key="1">
    <source>
        <dbReference type="ARBA" id="ARBA00008106"/>
    </source>
</evidence>
<reference evidence="3 4" key="1">
    <citation type="submission" date="2016-03" db="EMBL/GenBank/DDBJ databases">
        <title>Comparative genomics of Pseudogymnoascus destructans, the fungus causing white-nose syndrome of bats.</title>
        <authorList>
            <person name="Palmer J.M."/>
            <person name="Drees K.P."/>
            <person name="Foster J.T."/>
            <person name="Lindner D.L."/>
        </authorList>
    </citation>
    <scope>NUCLEOTIDE SEQUENCE [LARGE SCALE GENOMIC DNA]</scope>
    <source>
        <strain evidence="3 4">UAMH 10579</strain>
    </source>
</reference>
<dbReference type="GO" id="GO:0019120">
    <property type="term" value="F:hydrolase activity, acting on acid halide bonds, in C-halide compounds"/>
    <property type="evidence" value="ECO:0007669"/>
    <property type="project" value="InterPro"/>
</dbReference>
<dbReference type="STRING" id="342668.A0A1B8GBX5"/>
<evidence type="ECO:0000256" key="2">
    <source>
        <dbReference type="ARBA" id="ARBA00022801"/>
    </source>
</evidence>
<protein>
    <recommendedName>
        <fullName evidence="5">Haloacid dehalogenase, type II</fullName>
    </recommendedName>
</protein>
<comment type="similarity">
    <text evidence="1">Belongs to the HAD-like hydrolase superfamily. S-2-haloalkanoic acid dehalogenase family.</text>
</comment>
<keyword evidence="2" id="KW-0378">Hydrolase</keyword>
<organism evidence="3 4">
    <name type="scientific">Pseudogymnoascus verrucosus</name>
    <dbReference type="NCBI Taxonomy" id="342668"/>
    <lineage>
        <taxon>Eukaryota</taxon>
        <taxon>Fungi</taxon>
        <taxon>Dikarya</taxon>
        <taxon>Ascomycota</taxon>
        <taxon>Pezizomycotina</taxon>
        <taxon>Leotiomycetes</taxon>
        <taxon>Thelebolales</taxon>
        <taxon>Thelebolaceae</taxon>
        <taxon>Pseudogymnoascus</taxon>
    </lineage>
</organism>
<dbReference type="PANTHER" id="PTHR43316:SF3">
    <property type="entry name" value="HALOACID DEHALOGENASE, TYPE II (AFU_ORTHOLOGUE AFUA_2G07750)-RELATED"/>
    <property type="match status" value="1"/>
</dbReference>
<dbReference type="RefSeq" id="XP_018127010.1">
    <property type="nucleotide sequence ID" value="XM_018277831.1"/>
</dbReference>
<evidence type="ECO:0000313" key="3">
    <source>
        <dbReference type="EMBL" id="OBT93277.1"/>
    </source>
</evidence>
<dbReference type="InterPro" id="IPR006328">
    <property type="entry name" value="2-HAD"/>
</dbReference>
<dbReference type="Pfam" id="PF00702">
    <property type="entry name" value="Hydrolase"/>
    <property type="match status" value="1"/>
</dbReference>
<name>A0A1B8GBX5_9PEZI</name>
<dbReference type="AlphaFoldDB" id="A0A1B8GBX5"/>
<dbReference type="PRINTS" id="PR00413">
    <property type="entry name" value="HADHALOGNASE"/>
</dbReference>
<dbReference type="Gene3D" id="1.10.150.240">
    <property type="entry name" value="Putative phosphatase, domain 2"/>
    <property type="match status" value="1"/>
</dbReference>
<reference evidence="4" key="2">
    <citation type="journal article" date="2018" name="Nat. Commun.">
        <title>Extreme sensitivity to ultraviolet light in the fungal pathogen causing white-nose syndrome of bats.</title>
        <authorList>
            <person name="Palmer J.M."/>
            <person name="Drees K.P."/>
            <person name="Foster J.T."/>
            <person name="Lindner D.L."/>
        </authorList>
    </citation>
    <scope>NUCLEOTIDE SEQUENCE [LARGE SCALE GENOMIC DNA]</scope>
    <source>
        <strain evidence="4">UAMH 10579</strain>
    </source>
</reference>
<dbReference type="InterPro" id="IPR051540">
    <property type="entry name" value="S-2-haloacid_dehalogenase"/>
</dbReference>
<proteinExistence type="inferred from homology"/>
<dbReference type="SUPFAM" id="SSF56784">
    <property type="entry name" value="HAD-like"/>
    <property type="match status" value="1"/>
</dbReference>
<dbReference type="Proteomes" id="UP000091956">
    <property type="component" value="Unassembled WGS sequence"/>
</dbReference>
<gene>
    <name evidence="3" type="ORF">VE01_08406</name>
</gene>
<dbReference type="SFLD" id="SFLDS00003">
    <property type="entry name" value="Haloacid_Dehalogenase"/>
    <property type="match status" value="1"/>
</dbReference>
<dbReference type="NCBIfam" id="TIGR01493">
    <property type="entry name" value="HAD-SF-IA-v2"/>
    <property type="match status" value="1"/>
</dbReference>
<accession>A0A1B8GBX5</accession>
<dbReference type="PANTHER" id="PTHR43316">
    <property type="entry name" value="HYDROLASE, HALOACID DELAHOGENASE-RELATED"/>
    <property type="match status" value="1"/>
</dbReference>
<dbReference type="InterPro" id="IPR023198">
    <property type="entry name" value="PGP-like_dom2"/>
</dbReference>
<dbReference type="GeneID" id="28841792"/>
<dbReference type="InterPro" id="IPR023214">
    <property type="entry name" value="HAD_sf"/>
</dbReference>
<dbReference type="GO" id="GO:0016791">
    <property type="term" value="F:phosphatase activity"/>
    <property type="evidence" value="ECO:0007669"/>
    <property type="project" value="UniProtKB-ARBA"/>
</dbReference>
<dbReference type="SFLD" id="SFLDG01129">
    <property type="entry name" value="C1.5:_HAD__Beta-PGM__Phosphata"/>
    <property type="match status" value="1"/>
</dbReference>
<sequence>MSSDKKTIIAFDLYGTLLSTDSIAKELSNHFGDDKAKNLAALWRRYQLEYTWRLNSMSIYKDFSSVTRASLTHALAESHLSLPSTAIDSLMRAYDSLDLNPDAAPGLISLQSSTAIDAYIFSNGSPAMLKASVTKSLSLAQFQGIFQDIVSVEEVKVYKPHPKAYHHLAGRVGRGDLESIWLVSSNPFDIVGARAAGLKAAWVDRQSLGWIDGLGELVGGKGPTVVVRGVDEAVKEIRRQAGDL</sequence>
<keyword evidence="4" id="KW-1185">Reference proteome</keyword>
<dbReference type="InterPro" id="IPR006439">
    <property type="entry name" value="HAD-SF_hydro_IA"/>
</dbReference>
<dbReference type="NCBIfam" id="TIGR01428">
    <property type="entry name" value="HAD_type_II"/>
    <property type="match status" value="1"/>
</dbReference>
<dbReference type="EMBL" id="KV460255">
    <property type="protein sequence ID" value="OBT93277.1"/>
    <property type="molecule type" value="Genomic_DNA"/>
</dbReference>
<evidence type="ECO:0008006" key="5">
    <source>
        <dbReference type="Google" id="ProtNLM"/>
    </source>
</evidence>
<evidence type="ECO:0000313" key="4">
    <source>
        <dbReference type="Proteomes" id="UP000091956"/>
    </source>
</evidence>
<dbReference type="OrthoDB" id="3256520at2759"/>
<dbReference type="InterPro" id="IPR036412">
    <property type="entry name" value="HAD-like_sf"/>
</dbReference>